<comment type="caution">
    <text evidence="2">The sequence shown here is derived from an EMBL/GenBank/DDBJ whole genome shotgun (WGS) entry which is preliminary data.</text>
</comment>
<protein>
    <submittedName>
        <fullName evidence="2">Uncharacterized protein</fullName>
    </submittedName>
</protein>
<sequence>MRYNYDDVSSICPRSHKAERAESEPDEQANELSPEECEVPQSSLNSPSIGQGERPCS</sequence>
<evidence type="ECO:0000256" key="1">
    <source>
        <dbReference type="SAM" id="MobiDB-lite"/>
    </source>
</evidence>
<gene>
    <name evidence="2" type="ORF">PM001_LOCUS6338</name>
</gene>
<evidence type="ECO:0000313" key="2">
    <source>
        <dbReference type="EMBL" id="CAK7919943.1"/>
    </source>
</evidence>
<feature type="compositionally biased region" description="Polar residues" evidence="1">
    <location>
        <begin position="40"/>
        <end position="49"/>
    </location>
</feature>
<dbReference type="EMBL" id="CAKLBY020000050">
    <property type="protein sequence ID" value="CAK7919943.1"/>
    <property type="molecule type" value="Genomic_DNA"/>
</dbReference>
<dbReference type="Proteomes" id="UP001162060">
    <property type="component" value="Unassembled WGS sequence"/>
</dbReference>
<dbReference type="AlphaFoldDB" id="A0AAV1TH32"/>
<feature type="region of interest" description="Disordered" evidence="1">
    <location>
        <begin position="1"/>
        <end position="57"/>
    </location>
</feature>
<feature type="compositionally biased region" description="Acidic residues" evidence="1">
    <location>
        <begin position="24"/>
        <end position="38"/>
    </location>
</feature>
<accession>A0AAV1TH32</accession>
<reference evidence="2" key="1">
    <citation type="submission" date="2024-01" db="EMBL/GenBank/DDBJ databases">
        <authorList>
            <person name="Webb A."/>
        </authorList>
    </citation>
    <scope>NUCLEOTIDE SEQUENCE</scope>
    <source>
        <strain evidence="2">Pm1</strain>
    </source>
</reference>
<evidence type="ECO:0000313" key="3">
    <source>
        <dbReference type="Proteomes" id="UP001162060"/>
    </source>
</evidence>
<name>A0AAV1TH32_9STRA</name>
<organism evidence="2 3">
    <name type="scientific">Peronospora matthiolae</name>
    <dbReference type="NCBI Taxonomy" id="2874970"/>
    <lineage>
        <taxon>Eukaryota</taxon>
        <taxon>Sar</taxon>
        <taxon>Stramenopiles</taxon>
        <taxon>Oomycota</taxon>
        <taxon>Peronosporomycetes</taxon>
        <taxon>Peronosporales</taxon>
        <taxon>Peronosporaceae</taxon>
        <taxon>Peronospora</taxon>
    </lineage>
</organism>
<proteinExistence type="predicted"/>